<name>A0A7W2E9F6_9CORY</name>
<gene>
    <name evidence="1" type="ORF">H0193_01625</name>
</gene>
<dbReference type="AlphaFoldDB" id="A0A7W2E9F6"/>
<comment type="caution">
    <text evidence="1">The sequence shown here is derived from an EMBL/GenBank/DDBJ whole genome shotgun (WGS) entry which is preliminary data.</text>
</comment>
<dbReference type="Proteomes" id="UP000523682">
    <property type="component" value="Unassembled WGS sequence"/>
</dbReference>
<proteinExistence type="predicted"/>
<accession>A0A7W2E9F6</accession>
<sequence>MTEARTIAVQTLTEFSREAAVASMKLENRSLPSEYSRSQTTAALLSDLRRARGWD</sequence>
<evidence type="ECO:0000313" key="2">
    <source>
        <dbReference type="Proteomes" id="UP000523682"/>
    </source>
</evidence>
<reference evidence="1 2" key="1">
    <citation type="submission" date="2020-07" db="EMBL/GenBank/DDBJ databases">
        <title>Draft genome and description of Corynebacterium haemomassiliense strain Marseile-Q3615 sp. nov.</title>
        <authorList>
            <person name="Boxberger M."/>
            <person name="La Scola B."/>
        </authorList>
    </citation>
    <scope>NUCLEOTIDE SEQUENCE [LARGE SCALE GENOMIC DNA]</scope>
    <source>
        <strain evidence="1 2">Marseille-Q3615</strain>
    </source>
</reference>
<evidence type="ECO:0000313" key="1">
    <source>
        <dbReference type="EMBL" id="MBA5243532.1"/>
    </source>
</evidence>
<keyword evidence="2" id="KW-1185">Reference proteome</keyword>
<protein>
    <submittedName>
        <fullName evidence="1">Uncharacterized protein</fullName>
    </submittedName>
</protein>
<organism evidence="1 2">
    <name type="scientific">Corynebacterium haemomassiliense</name>
    <dbReference type="NCBI Taxonomy" id="2754726"/>
    <lineage>
        <taxon>Bacteria</taxon>
        <taxon>Bacillati</taxon>
        <taxon>Actinomycetota</taxon>
        <taxon>Actinomycetes</taxon>
        <taxon>Mycobacteriales</taxon>
        <taxon>Corynebacteriaceae</taxon>
        <taxon>Corynebacterium</taxon>
    </lineage>
</organism>
<dbReference type="RefSeq" id="WP_181888271.1">
    <property type="nucleotide sequence ID" value="NZ_CAUPJD010000026.1"/>
</dbReference>
<dbReference type="EMBL" id="JACDTZ010000001">
    <property type="protein sequence ID" value="MBA5243532.1"/>
    <property type="molecule type" value="Genomic_DNA"/>
</dbReference>